<evidence type="ECO:0000313" key="3">
    <source>
        <dbReference type="EMBL" id="TVU24090.1"/>
    </source>
</evidence>
<feature type="compositionally biased region" description="Low complexity" evidence="1">
    <location>
        <begin position="396"/>
        <end position="405"/>
    </location>
</feature>
<sequence length="629" mass="70670">MVERQTESGIGRAMGQSPSRSSQRDGSGVGRYGYSRSFEQQPPLGGGYYGQDAQSGYYGAPPQGGGYATPYPAYQAPAAAPVPQPTGAPKPRLDRRYSRIADDYHSSVEQVSDALAQAGLESSNLIVGIDFTNSNEWTGKFSFHGRSLHHISSTPNPYEQAISIIGRTLSKFDEDNMIPCFGFGDASTLDQDVFCFYPDERPCNGFSEALDRYRELVPHLRLAELTSFALIIEMATTIVEQSGGQYHILLIIADGQVTRSVDTASGQLSSQERRTLDAIMKASELPLSIVLVGVGDGPWDMMKELDDNIPIRAFDNFNFVNFSEEMSKNMQQSRKEAAFALSALMEIPQQYKAAVELGILGRHSFKSRNRVPLHPPTGSHDAYSPSSKRFRKQTIYPQSSSSSSPYPQPEYLKRKPEEIPLDSPTGRFYGDNIDLLTRDKLSTPHGCWTKLDRGQGWGHRHRGLLPERFDSWERTYVYKANESSEHNRNWLMTVHASIDDNNYVKPLYRCYVFEDTDNYNPRPKCAPLPSFMDILKKEQKAILDVDPEQVESRAEILEAIASNPTYFSLLEHHDYNPYGLPRSSGIASDTNRHLRADVWKDKFTRIKARGPDGKYTWSICNHCGMTRMS</sequence>
<protein>
    <recommendedName>
        <fullName evidence="2">VWFA domain-containing protein</fullName>
    </recommendedName>
</protein>
<proteinExistence type="predicted"/>
<dbReference type="Gramene" id="TVU24090">
    <property type="protein sequence ID" value="TVU24090"/>
    <property type="gene ID" value="EJB05_26486"/>
</dbReference>
<reference evidence="3 4" key="1">
    <citation type="journal article" date="2019" name="Sci. Rep.">
        <title>A high-quality genome of Eragrostis curvula grass provides insights into Poaceae evolution and supports new strategies to enhance forage quality.</title>
        <authorList>
            <person name="Carballo J."/>
            <person name="Santos B.A.C.M."/>
            <person name="Zappacosta D."/>
            <person name="Garbus I."/>
            <person name="Selva J.P."/>
            <person name="Gallo C.A."/>
            <person name="Diaz A."/>
            <person name="Albertini E."/>
            <person name="Caccamo M."/>
            <person name="Echenique V."/>
        </authorList>
    </citation>
    <scope>NUCLEOTIDE SEQUENCE [LARGE SCALE GENOMIC DNA]</scope>
    <source>
        <strain evidence="4">cv. Victoria</strain>
        <tissue evidence="3">Leaf</tissue>
    </source>
</reference>
<gene>
    <name evidence="3" type="ORF">EJB05_26486</name>
</gene>
<feature type="region of interest" description="Disordered" evidence="1">
    <location>
        <begin position="1"/>
        <end position="69"/>
    </location>
</feature>
<dbReference type="GO" id="GO:0005634">
    <property type="term" value="C:nucleus"/>
    <property type="evidence" value="ECO:0007669"/>
    <property type="project" value="TreeGrafter"/>
</dbReference>
<dbReference type="PANTHER" id="PTHR45751">
    <property type="entry name" value="COPINE FAMILY PROTEIN 1"/>
    <property type="match status" value="1"/>
</dbReference>
<comment type="caution">
    <text evidence="3">The sequence shown here is derived from an EMBL/GenBank/DDBJ whole genome shotgun (WGS) entry which is preliminary data.</text>
</comment>
<dbReference type="SUPFAM" id="SSF53300">
    <property type="entry name" value="vWA-like"/>
    <property type="match status" value="1"/>
</dbReference>
<dbReference type="GO" id="GO:0016567">
    <property type="term" value="P:protein ubiquitination"/>
    <property type="evidence" value="ECO:0007669"/>
    <property type="project" value="TreeGrafter"/>
</dbReference>
<dbReference type="GO" id="GO:0004842">
    <property type="term" value="F:ubiquitin-protein transferase activity"/>
    <property type="evidence" value="ECO:0007669"/>
    <property type="project" value="TreeGrafter"/>
</dbReference>
<dbReference type="EMBL" id="RWGY01000013">
    <property type="protein sequence ID" value="TVU24090.1"/>
    <property type="molecule type" value="Genomic_DNA"/>
</dbReference>
<dbReference type="InterPro" id="IPR036465">
    <property type="entry name" value="vWFA_dom_sf"/>
</dbReference>
<dbReference type="InterPro" id="IPR052079">
    <property type="entry name" value="E3_ligase/Copine_domain"/>
</dbReference>
<dbReference type="Proteomes" id="UP000324897">
    <property type="component" value="Chromosome 2"/>
</dbReference>
<dbReference type="OrthoDB" id="5855668at2759"/>
<evidence type="ECO:0000259" key="2">
    <source>
        <dbReference type="SMART" id="SM00327"/>
    </source>
</evidence>
<feature type="compositionally biased region" description="Polar residues" evidence="1">
    <location>
        <begin position="16"/>
        <end position="25"/>
    </location>
</feature>
<accession>A0A5J9ULP4</accession>
<dbReference type="PANTHER" id="PTHR45751:SF29">
    <property type="entry name" value="E3 UBIQUITIN-PROTEIN LIGASE RGLG2"/>
    <property type="match status" value="1"/>
</dbReference>
<evidence type="ECO:0000256" key="1">
    <source>
        <dbReference type="SAM" id="MobiDB-lite"/>
    </source>
</evidence>
<keyword evidence="4" id="KW-1185">Reference proteome</keyword>
<organism evidence="3 4">
    <name type="scientific">Eragrostis curvula</name>
    <name type="common">weeping love grass</name>
    <dbReference type="NCBI Taxonomy" id="38414"/>
    <lineage>
        <taxon>Eukaryota</taxon>
        <taxon>Viridiplantae</taxon>
        <taxon>Streptophyta</taxon>
        <taxon>Embryophyta</taxon>
        <taxon>Tracheophyta</taxon>
        <taxon>Spermatophyta</taxon>
        <taxon>Magnoliopsida</taxon>
        <taxon>Liliopsida</taxon>
        <taxon>Poales</taxon>
        <taxon>Poaceae</taxon>
        <taxon>PACMAD clade</taxon>
        <taxon>Chloridoideae</taxon>
        <taxon>Eragrostideae</taxon>
        <taxon>Eragrostidinae</taxon>
        <taxon>Eragrostis</taxon>
    </lineage>
</organism>
<feature type="region of interest" description="Disordered" evidence="1">
    <location>
        <begin position="368"/>
        <end position="411"/>
    </location>
</feature>
<dbReference type="AlphaFoldDB" id="A0A5J9ULP4"/>
<name>A0A5J9ULP4_9POAL</name>
<dbReference type="InterPro" id="IPR010734">
    <property type="entry name" value="Copine_C"/>
</dbReference>
<dbReference type="Pfam" id="PF07002">
    <property type="entry name" value="Copine"/>
    <property type="match status" value="1"/>
</dbReference>
<evidence type="ECO:0000313" key="4">
    <source>
        <dbReference type="Proteomes" id="UP000324897"/>
    </source>
</evidence>
<dbReference type="InterPro" id="IPR002035">
    <property type="entry name" value="VWF_A"/>
</dbReference>
<dbReference type="SMART" id="SM00327">
    <property type="entry name" value="VWA"/>
    <property type="match status" value="1"/>
</dbReference>
<feature type="domain" description="VWFA" evidence="2">
    <location>
        <begin position="122"/>
        <end position="327"/>
    </location>
</feature>